<comment type="caution">
    <text evidence="2">The sequence shown here is derived from an EMBL/GenBank/DDBJ whole genome shotgun (WGS) entry which is preliminary data.</text>
</comment>
<dbReference type="Proteomes" id="UP001500936">
    <property type="component" value="Unassembled WGS sequence"/>
</dbReference>
<dbReference type="SUPFAM" id="SSF56731">
    <property type="entry name" value="DNA primase core"/>
    <property type="match status" value="1"/>
</dbReference>
<evidence type="ECO:0000256" key="1">
    <source>
        <dbReference type="SAM" id="MobiDB-lite"/>
    </source>
</evidence>
<evidence type="ECO:0008006" key="4">
    <source>
        <dbReference type="Google" id="ProtNLM"/>
    </source>
</evidence>
<feature type="region of interest" description="Disordered" evidence="1">
    <location>
        <begin position="547"/>
        <end position="591"/>
    </location>
</feature>
<name>A0ABP8KZV5_9BACT</name>
<dbReference type="EMBL" id="BAABHB010000018">
    <property type="protein sequence ID" value="GAA4419348.1"/>
    <property type="molecule type" value="Genomic_DNA"/>
</dbReference>
<protein>
    <recommendedName>
        <fullName evidence="4">Toprim-like</fullName>
    </recommendedName>
</protein>
<organism evidence="2 3">
    <name type="scientific">Nibrella viscosa</name>
    <dbReference type="NCBI Taxonomy" id="1084524"/>
    <lineage>
        <taxon>Bacteria</taxon>
        <taxon>Pseudomonadati</taxon>
        <taxon>Bacteroidota</taxon>
        <taxon>Cytophagia</taxon>
        <taxon>Cytophagales</taxon>
        <taxon>Spirosomataceae</taxon>
        <taxon>Nibrella</taxon>
    </lineage>
</organism>
<reference evidence="3" key="1">
    <citation type="journal article" date="2019" name="Int. J. Syst. Evol. Microbiol.">
        <title>The Global Catalogue of Microorganisms (GCM) 10K type strain sequencing project: providing services to taxonomists for standard genome sequencing and annotation.</title>
        <authorList>
            <consortium name="The Broad Institute Genomics Platform"/>
            <consortium name="The Broad Institute Genome Sequencing Center for Infectious Disease"/>
            <person name="Wu L."/>
            <person name="Ma J."/>
        </authorList>
    </citation>
    <scope>NUCLEOTIDE SEQUENCE [LARGE SCALE GENOMIC DNA]</scope>
    <source>
        <strain evidence="3">JCM 17925</strain>
    </source>
</reference>
<feature type="compositionally biased region" description="Basic and acidic residues" evidence="1">
    <location>
        <begin position="581"/>
        <end position="591"/>
    </location>
</feature>
<sequence>MTKFDELKERFPNLIPVQELRSNVSIIELAVHYGYEPQVQKGRNRPVLVHAGYDDTIIIKNPQEPAQQVYQRAGDFSDSGTIIDFIRNRLSTVFSRFNHPSEHEFRNITAVLYDYLKVDPNQVSQNRKVTSRLGEPVTKQPFTKEQFDIRPLEPDNYLTTRHIAPQTLNRPEFAGKIVAQIAYLNPETGHTEPYQSVKENPDRKYITFSNVAFPYYNGLSTEVTGLELRNQSIKLHAPGSDRYGSVFVSNPPPKATYFHIMESAIDVLSHQQLRCIRGDNEFDSVYFSTGGQLTGQQVNTITRYIGSFEKTDNWQIRLGFDNDAKGHRFDLQFVQQLTATRFPMTPTVATPERVAYLLPEESTYKTGRDTILERIDLFNKNVQAQFVRSEGDSLGQKELSTQLINIGRSGQQIQISIPESAQALSMMSRLLLEVTQMEKKIAVDKSSGKDFNLDLTKAVEKGNKFRYAIQNDAGKVLLNGNSAVQMARSLQQVRNVAETEKVTGRLLLVERQPFGFLKTQAEIKLEHGACVKAEQTPAFSQAIQLERQARNAQEPESLRHEKQPLNPDTRPGPAGPVIKNQEPDRQLKRKL</sequence>
<evidence type="ECO:0000313" key="2">
    <source>
        <dbReference type="EMBL" id="GAA4419348.1"/>
    </source>
</evidence>
<gene>
    <name evidence="2" type="ORF">GCM10023187_53570</name>
</gene>
<accession>A0ABP8KZV5</accession>
<dbReference type="Gene3D" id="3.40.1360.10">
    <property type="match status" value="1"/>
</dbReference>
<dbReference type="RefSeq" id="WP_345271139.1">
    <property type="nucleotide sequence ID" value="NZ_BAABHB010000018.1"/>
</dbReference>
<dbReference type="Pfam" id="PF13155">
    <property type="entry name" value="Toprim_2"/>
    <property type="match status" value="1"/>
</dbReference>
<evidence type="ECO:0000313" key="3">
    <source>
        <dbReference type="Proteomes" id="UP001500936"/>
    </source>
</evidence>
<proteinExistence type="predicted"/>
<keyword evidence="3" id="KW-1185">Reference proteome</keyword>